<feature type="transmembrane region" description="Helical" evidence="1">
    <location>
        <begin position="735"/>
        <end position="755"/>
    </location>
</feature>
<dbReference type="InterPro" id="IPR057688">
    <property type="entry name" value="DUF7928"/>
</dbReference>
<protein>
    <submittedName>
        <fullName evidence="4">Uncharacterized protein</fullName>
    </submittedName>
</protein>
<feature type="transmembrane region" description="Helical" evidence="1">
    <location>
        <begin position="767"/>
        <end position="788"/>
    </location>
</feature>
<keyword evidence="1" id="KW-0812">Transmembrane</keyword>
<name>A0A2S5B132_9BASI</name>
<dbReference type="PANTHER" id="PTHR35408:SF3">
    <property type="entry name" value="GLYCOSYLTRANSFERASE 2-LIKE DOMAIN-CONTAINING PROTEIN"/>
    <property type="match status" value="1"/>
</dbReference>
<feature type="transmembrane region" description="Helical" evidence="1">
    <location>
        <begin position="862"/>
        <end position="881"/>
    </location>
</feature>
<evidence type="ECO:0000259" key="2">
    <source>
        <dbReference type="Pfam" id="PF13632"/>
    </source>
</evidence>
<evidence type="ECO:0000313" key="5">
    <source>
        <dbReference type="Proteomes" id="UP000237144"/>
    </source>
</evidence>
<dbReference type="Pfam" id="PF13632">
    <property type="entry name" value="Glyco_trans_2_3"/>
    <property type="match status" value="1"/>
</dbReference>
<dbReference type="EMBL" id="PJQD01000116">
    <property type="protein sequence ID" value="POY70489.1"/>
    <property type="molecule type" value="Genomic_DNA"/>
</dbReference>
<keyword evidence="1" id="KW-0472">Membrane</keyword>
<dbReference type="PANTHER" id="PTHR35408">
    <property type="entry name" value="CHROMOSOME 15, WHOLE GENOME SHOTGUN SEQUENCE"/>
    <property type="match status" value="1"/>
</dbReference>
<reference evidence="4 5" key="1">
    <citation type="journal article" date="2018" name="Front. Microbiol.">
        <title>Prospects for Fungal Bioremediation of Acidic Radioactive Waste Sites: Characterization and Genome Sequence of Rhodotorula taiwanensis MD1149.</title>
        <authorList>
            <person name="Tkavc R."/>
            <person name="Matrosova V.Y."/>
            <person name="Grichenko O.E."/>
            <person name="Gostincar C."/>
            <person name="Volpe R.P."/>
            <person name="Klimenkova P."/>
            <person name="Gaidamakova E.K."/>
            <person name="Zhou C.E."/>
            <person name="Stewart B.J."/>
            <person name="Lyman M.G."/>
            <person name="Malfatti S.A."/>
            <person name="Rubinfeld B."/>
            <person name="Courtot M."/>
            <person name="Singh J."/>
            <person name="Dalgard C.L."/>
            <person name="Hamilton T."/>
            <person name="Frey K.G."/>
            <person name="Gunde-Cimerman N."/>
            <person name="Dugan L."/>
            <person name="Daly M.J."/>
        </authorList>
    </citation>
    <scope>NUCLEOTIDE SEQUENCE [LARGE SCALE GENOMIC DNA]</scope>
    <source>
        <strain evidence="4 5">MD1149</strain>
    </source>
</reference>
<dbReference type="AlphaFoldDB" id="A0A2S5B132"/>
<dbReference type="Pfam" id="PF25550">
    <property type="entry name" value="DUF7928"/>
    <property type="match status" value="1"/>
</dbReference>
<dbReference type="STRING" id="741276.A0A2S5B132"/>
<evidence type="ECO:0000313" key="4">
    <source>
        <dbReference type="EMBL" id="POY70489.1"/>
    </source>
</evidence>
<feature type="transmembrane region" description="Helical" evidence="1">
    <location>
        <begin position="887"/>
        <end position="909"/>
    </location>
</feature>
<keyword evidence="1" id="KW-1133">Transmembrane helix</keyword>
<feature type="domain" description="Glycosyltransferase 2-like" evidence="2">
    <location>
        <begin position="536"/>
        <end position="744"/>
    </location>
</feature>
<organism evidence="4 5">
    <name type="scientific">Rhodotorula taiwanensis</name>
    <dbReference type="NCBI Taxonomy" id="741276"/>
    <lineage>
        <taxon>Eukaryota</taxon>
        <taxon>Fungi</taxon>
        <taxon>Dikarya</taxon>
        <taxon>Basidiomycota</taxon>
        <taxon>Pucciniomycotina</taxon>
        <taxon>Microbotryomycetes</taxon>
        <taxon>Sporidiobolales</taxon>
        <taxon>Sporidiobolaceae</taxon>
        <taxon>Rhodotorula</taxon>
    </lineage>
</organism>
<keyword evidence="5" id="KW-1185">Reference proteome</keyword>
<dbReference type="OrthoDB" id="38531at2759"/>
<feature type="transmembrane region" description="Helical" evidence="1">
    <location>
        <begin position="282"/>
        <end position="303"/>
    </location>
</feature>
<dbReference type="Gene3D" id="3.90.550.10">
    <property type="entry name" value="Spore Coat Polysaccharide Biosynthesis Protein SpsA, Chain A"/>
    <property type="match status" value="2"/>
</dbReference>
<dbReference type="InterPro" id="IPR029044">
    <property type="entry name" value="Nucleotide-diphossugar_trans"/>
</dbReference>
<feature type="transmembrane region" description="Helical" evidence="1">
    <location>
        <begin position="315"/>
        <end position="344"/>
    </location>
</feature>
<dbReference type="SUPFAM" id="SSF53448">
    <property type="entry name" value="Nucleotide-diphospho-sugar transferases"/>
    <property type="match status" value="1"/>
</dbReference>
<feature type="domain" description="DUF7928" evidence="3">
    <location>
        <begin position="85"/>
        <end position="244"/>
    </location>
</feature>
<sequence>MAAAVAMSRSASMASEITSPSVSFRDVASPLTVSRRASQISFAPSSRPSSFAGRSGRVRSIRSISEVAELSADLIALAQTHRRQYLMAEHIFRRCEAAGWFPDANWGNIVAVRASVGTAGTSTYASYPLAHEVDGADVLLDGLATINAEAAVIVSSHVVRSILQMIDDNTERVVLNEDVAIQVIDSLEDLRGAKRHQYAAFVRENLALVLWSDDVATLIPHAQTLSDLMLSYIWREQDDTETEEEKDIDQVPQVAVLTGEADPEAAEIAGYKRRPVGLLSPLHVGLAVGINILVQLLTLETIIREFLEDGYWPRFFIALAIPFQFCVSQFFCVVVIAIILQLLGPVKQMHQNNRYYSGERPPRMRGPLPSVTVLMPVYKEGLDTVLLPTIRSLQDAIKTYELQGGSVNIMVCDDGMQLLNEKDYLVRKAFYEANAIGYVARPGHGKYYKRAGRFKKSSNLNVALELSIRVEEMLKERRPERSVDNPWTYEEDQVLYEKCLQDALEEKKRVFPAEKDDEKPKIVGPWASGHIRMGELILIIDSDTRVPVDCFLDAASEMHHSPECSIIQHVSDVMIVEGNFFENGIAFFTRLVNTSISWVCSNGDVGCFVGHNAFIRWSALQEIAQWKEDEKRWQIWSESHVSEDFDCAMRMLVAGYDVRWATYSNGGFQEGVSLSADDEINRWQKYAFGVSELLLHRLKDWPFKGPLTPMAKDFFWKSNLPLHYKLSSFSYMMSYYGISVAFPLSVAGYILYGMFIPSLDNAYMPSWKVTVALMLVFGCASAFAFAVLRYRSGQCGLHTALLEQAKWTPFNTLFFAGLSLHVLTALLAHPVGYDMTWAATVKESTNRTIFTEVPAIMKRFRLCFIVCSMCIAMIVVFAFLPLMEWQIIDWVSIVPLALVVGGHILYPFLLNPAIMSLRF</sequence>
<dbReference type="InterPro" id="IPR001173">
    <property type="entry name" value="Glyco_trans_2-like"/>
</dbReference>
<gene>
    <name evidence="4" type="ORF">BMF94_6557</name>
</gene>
<comment type="caution">
    <text evidence="4">The sequence shown here is derived from an EMBL/GenBank/DDBJ whole genome shotgun (WGS) entry which is preliminary data.</text>
</comment>
<dbReference type="Proteomes" id="UP000237144">
    <property type="component" value="Unassembled WGS sequence"/>
</dbReference>
<evidence type="ECO:0000256" key="1">
    <source>
        <dbReference type="SAM" id="Phobius"/>
    </source>
</evidence>
<accession>A0A2S5B132</accession>
<evidence type="ECO:0000259" key="3">
    <source>
        <dbReference type="Pfam" id="PF25550"/>
    </source>
</evidence>
<proteinExistence type="predicted"/>